<dbReference type="STRING" id="1798542.A3F54_03710"/>
<evidence type="ECO:0000313" key="1">
    <source>
        <dbReference type="EMBL" id="OGY82002.1"/>
    </source>
</evidence>
<organism evidence="1 2">
    <name type="scientific">Candidatus Kerfeldbacteria bacterium RIFCSPHIGHO2_12_FULL_48_17</name>
    <dbReference type="NCBI Taxonomy" id="1798542"/>
    <lineage>
        <taxon>Bacteria</taxon>
        <taxon>Candidatus Kerfeldiibacteriota</taxon>
    </lineage>
</organism>
<dbReference type="Proteomes" id="UP000176952">
    <property type="component" value="Unassembled WGS sequence"/>
</dbReference>
<gene>
    <name evidence="1" type="ORF">A3F54_03710</name>
</gene>
<protein>
    <submittedName>
        <fullName evidence="1">Uncharacterized protein</fullName>
    </submittedName>
</protein>
<name>A0A1G2AYI5_9BACT</name>
<evidence type="ECO:0000313" key="2">
    <source>
        <dbReference type="Proteomes" id="UP000176952"/>
    </source>
</evidence>
<dbReference type="AlphaFoldDB" id="A0A1G2AYI5"/>
<accession>A0A1G2AYI5</accession>
<proteinExistence type="predicted"/>
<reference evidence="1 2" key="1">
    <citation type="journal article" date="2016" name="Nat. Commun.">
        <title>Thousands of microbial genomes shed light on interconnected biogeochemical processes in an aquifer system.</title>
        <authorList>
            <person name="Anantharaman K."/>
            <person name="Brown C.T."/>
            <person name="Hug L.A."/>
            <person name="Sharon I."/>
            <person name="Castelle C.J."/>
            <person name="Probst A.J."/>
            <person name="Thomas B.C."/>
            <person name="Singh A."/>
            <person name="Wilkins M.J."/>
            <person name="Karaoz U."/>
            <person name="Brodie E.L."/>
            <person name="Williams K.H."/>
            <person name="Hubbard S.S."/>
            <person name="Banfield J.F."/>
        </authorList>
    </citation>
    <scope>NUCLEOTIDE SEQUENCE [LARGE SCALE GENOMIC DNA]</scope>
</reference>
<dbReference type="EMBL" id="MHKD01000040">
    <property type="protein sequence ID" value="OGY82002.1"/>
    <property type="molecule type" value="Genomic_DNA"/>
</dbReference>
<sequence length="128" mass="15279">MKENFKLNSKVSLKMYQVKKKFQSVAVGEIFALFFDAAQKTYQEISFIQKMEEKMCFTDQEKAELARMQIEPLHFFHWAWLQIGRKQALKMRRDPNKPATMSMLEFIAERDKKVLQNLLKKVKEVLNE</sequence>
<comment type="caution">
    <text evidence="1">The sequence shown here is derived from an EMBL/GenBank/DDBJ whole genome shotgun (WGS) entry which is preliminary data.</text>
</comment>